<reference evidence="10" key="1">
    <citation type="journal article" date="2004" name="Appl. Environ. Microbiol.">
        <title>Evolutionary relationships of primary prokaryotic endosymbionts of whiteflies and their hosts.</title>
        <authorList>
            <person name="Thao M.L."/>
            <person name="Baumann P."/>
        </authorList>
    </citation>
    <scope>NUCLEOTIDE SEQUENCE</scope>
</reference>
<sequence length="117" mass="14244">MKMWLFFFICMLGVLLLLLLLVFFLIVKMDYSREKYSTFECGFDVLGDLRIPFSIHFYFITIIFLIFDVEVVLLLPFIYIVKCSGVFFFVFVFFFFFLVLVGGFFYEWYFGFLNWLF</sequence>
<feature type="transmembrane region" description="Helical" evidence="9">
    <location>
        <begin position="57"/>
        <end position="80"/>
    </location>
</feature>
<feature type="transmembrane region" description="Helical" evidence="9">
    <location>
        <begin position="6"/>
        <end position="27"/>
    </location>
</feature>
<gene>
    <name evidence="10" type="primary">nd3</name>
</gene>
<keyword evidence="5 9" id="KW-0812">Transmembrane</keyword>
<dbReference type="AlphaFoldDB" id="Q674N4"/>
<keyword evidence="9" id="KW-0520">NAD</keyword>
<evidence type="ECO:0000256" key="8">
    <source>
        <dbReference type="ARBA" id="ARBA00049551"/>
    </source>
</evidence>
<keyword evidence="6 9" id="KW-1133">Transmembrane helix</keyword>
<organism evidence="10">
    <name type="scientific">Trialeurodes vaporariorum</name>
    <name type="common">Greenhouse whitefly</name>
    <name type="synonym">Aleyrodes vaporariorum</name>
    <dbReference type="NCBI Taxonomy" id="88556"/>
    <lineage>
        <taxon>Eukaryota</taxon>
        <taxon>Metazoa</taxon>
        <taxon>Ecdysozoa</taxon>
        <taxon>Arthropoda</taxon>
        <taxon>Hexapoda</taxon>
        <taxon>Insecta</taxon>
        <taxon>Pterygota</taxon>
        <taxon>Neoptera</taxon>
        <taxon>Paraneoptera</taxon>
        <taxon>Hemiptera</taxon>
        <taxon>Sternorrhyncha</taxon>
        <taxon>Aleyrodoidea</taxon>
        <taxon>Aleyrodidae</taxon>
        <taxon>Aleyrodinae</taxon>
        <taxon>Trialeurodes</taxon>
    </lineage>
</organism>
<evidence type="ECO:0000256" key="6">
    <source>
        <dbReference type="ARBA" id="ARBA00022989"/>
    </source>
</evidence>
<proteinExistence type="inferred from homology"/>
<name>Q674N4_TRIVP</name>
<feature type="transmembrane region" description="Helical" evidence="9">
    <location>
        <begin position="86"/>
        <end position="109"/>
    </location>
</feature>
<evidence type="ECO:0000313" key="10">
    <source>
        <dbReference type="EMBL" id="AAU14226.1"/>
    </source>
</evidence>
<protein>
    <recommendedName>
        <fullName evidence="3 9">NADH-ubiquinone oxidoreductase chain 3</fullName>
        <ecNumber evidence="9">7.1.1.2</ecNumber>
    </recommendedName>
</protein>
<comment type="catalytic activity">
    <reaction evidence="8 9">
        <text>a ubiquinone + NADH + 5 H(+)(in) = a ubiquinol + NAD(+) + 4 H(+)(out)</text>
        <dbReference type="Rhea" id="RHEA:29091"/>
        <dbReference type="Rhea" id="RHEA-COMP:9565"/>
        <dbReference type="Rhea" id="RHEA-COMP:9566"/>
        <dbReference type="ChEBI" id="CHEBI:15378"/>
        <dbReference type="ChEBI" id="CHEBI:16389"/>
        <dbReference type="ChEBI" id="CHEBI:17976"/>
        <dbReference type="ChEBI" id="CHEBI:57540"/>
        <dbReference type="ChEBI" id="CHEBI:57945"/>
        <dbReference type="EC" id="7.1.1.2"/>
    </reaction>
</comment>
<keyword evidence="9 10" id="KW-0496">Mitochondrion</keyword>
<reference evidence="10" key="2">
    <citation type="journal article" date="2004" name="BMC Evol. Biol.">
        <title>Organization of the mitochondrial genomes of whiteflies, aphids, and psyllids (Hemiptera, Sternorrhyncha).</title>
        <authorList>
            <person name="Thao M.L."/>
            <person name="Baumann L."/>
            <person name="Baumann P."/>
        </authorList>
    </citation>
    <scope>NUCLEOTIDE SEQUENCE</scope>
</reference>
<keyword evidence="9" id="KW-0830">Ubiquinone</keyword>
<keyword evidence="9" id="KW-1278">Translocase</keyword>
<dbReference type="Pfam" id="PF00507">
    <property type="entry name" value="Oxidored_q4"/>
    <property type="match status" value="1"/>
</dbReference>
<keyword evidence="9" id="KW-0249">Electron transport</keyword>
<geneLocation type="mitochondrion" evidence="10"/>
<dbReference type="CTD" id="4537"/>
<keyword evidence="7 9" id="KW-0472">Membrane</keyword>
<dbReference type="InterPro" id="IPR038430">
    <property type="entry name" value="NDAH_ubi_oxred_su3_sf"/>
</dbReference>
<evidence type="ECO:0000256" key="1">
    <source>
        <dbReference type="ARBA" id="ARBA00004370"/>
    </source>
</evidence>
<dbReference type="GeneID" id="3021814"/>
<evidence type="ECO:0000256" key="5">
    <source>
        <dbReference type="ARBA" id="ARBA00022692"/>
    </source>
</evidence>
<accession>Q674N4</accession>
<dbReference type="GO" id="GO:0030964">
    <property type="term" value="C:NADH dehydrogenase complex"/>
    <property type="evidence" value="ECO:0007669"/>
    <property type="project" value="TreeGrafter"/>
</dbReference>
<evidence type="ECO:0000256" key="4">
    <source>
        <dbReference type="ARBA" id="ARBA00022448"/>
    </source>
</evidence>
<dbReference type="Gene3D" id="1.20.58.1610">
    <property type="entry name" value="NADH:ubiquinone/plastoquinone oxidoreductase, chain 3"/>
    <property type="match status" value="1"/>
</dbReference>
<evidence type="ECO:0000256" key="2">
    <source>
        <dbReference type="ARBA" id="ARBA00008472"/>
    </source>
</evidence>
<comment type="subcellular location">
    <subcellularLocation>
        <location evidence="1">Membrane</location>
    </subcellularLocation>
    <subcellularLocation>
        <location evidence="9">Mitochondrion membrane</location>
        <topology evidence="9">Multi-pass membrane protein</topology>
    </subcellularLocation>
</comment>
<dbReference type="EMBL" id="AY521265">
    <property type="protein sequence ID" value="AAU14226.1"/>
    <property type="molecule type" value="Genomic_DNA"/>
</dbReference>
<evidence type="ECO:0000256" key="7">
    <source>
        <dbReference type="ARBA" id="ARBA00023136"/>
    </source>
</evidence>
<keyword evidence="4 9" id="KW-0813">Transport</keyword>
<dbReference type="GO" id="GO:0008137">
    <property type="term" value="F:NADH dehydrogenase (ubiquinone) activity"/>
    <property type="evidence" value="ECO:0007669"/>
    <property type="project" value="UniProtKB-UniRule"/>
</dbReference>
<dbReference type="EC" id="7.1.1.2" evidence="9"/>
<keyword evidence="9" id="KW-0679">Respiratory chain</keyword>
<dbReference type="PANTHER" id="PTHR11058">
    <property type="entry name" value="NADH-UBIQUINONE OXIDOREDUCTASE CHAIN 3"/>
    <property type="match status" value="1"/>
</dbReference>
<evidence type="ECO:0000256" key="9">
    <source>
        <dbReference type="RuleBase" id="RU003640"/>
    </source>
</evidence>
<dbReference type="PANTHER" id="PTHR11058:SF9">
    <property type="entry name" value="NADH-UBIQUINONE OXIDOREDUCTASE CHAIN 3"/>
    <property type="match status" value="1"/>
</dbReference>
<evidence type="ECO:0000256" key="3">
    <source>
        <dbReference type="ARBA" id="ARBA00021007"/>
    </source>
</evidence>
<dbReference type="GO" id="GO:0031966">
    <property type="term" value="C:mitochondrial membrane"/>
    <property type="evidence" value="ECO:0007669"/>
    <property type="project" value="UniProtKB-SubCell"/>
</dbReference>
<dbReference type="RefSeq" id="YP_086820.1">
    <property type="nucleotide sequence ID" value="NC_006280.1"/>
</dbReference>
<comment type="function">
    <text evidence="9">Core subunit of the mitochondrial membrane respiratory chain NADH dehydrogenase (Complex I) which catalyzes electron transfer from NADH through the respiratory chain, using ubiquinone as an electron acceptor. Essential for the catalytic activity of complex I.</text>
</comment>
<dbReference type="InterPro" id="IPR000440">
    <property type="entry name" value="NADH_UbQ/plastoQ_OxRdtase_su3"/>
</dbReference>
<comment type="similarity">
    <text evidence="2 9">Belongs to the complex I subunit 3 family.</text>
</comment>